<dbReference type="CDD" id="cd14014">
    <property type="entry name" value="STKc_PknB_like"/>
    <property type="match status" value="1"/>
</dbReference>
<evidence type="ECO:0000313" key="7">
    <source>
        <dbReference type="Proteomes" id="UP000177583"/>
    </source>
</evidence>
<evidence type="ECO:0000256" key="3">
    <source>
        <dbReference type="ARBA" id="ARBA00022777"/>
    </source>
</evidence>
<evidence type="ECO:0000256" key="2">
    <source>
        <dbReference type="ARBA" id="ARBA00022741"/>
    </source>
</evidence>
<dbReference type="Proteomes" id="UP000177583">
    <property type="component" value="Unassembled WGS sequence"/>
</dbReference>
<dbReference type="GO" id="GO:0005524">
    <property type="term" value="F:ATP binding"/>
    <property type="evidence" value="ECO:0007669"/>
    <property type="project" value="UniProtKB-KW"/>
</dbReference>
<proteinExistence type="predicted"/>
<feature type="domain" description="Protein kinase" evidence="5">
    <location>
        <begin position="7"/>
        <end position="266"/>
    </location>
</feature>
<gene>
    <name evidence="6" type="ORF">A2557_02710</name>
</gene>
<keyword evidence="2" id="KW-0547">Nucleotide-binding</keyword>
<dbReference type="SMART" id="SM00220">
    <property type="entry name" value="S_TKc"/>
    <property type="match status" value="1"/>
</dbReference>
<dbReference type="Pfam" id="PF00069">
    <property type="entry name" value="Pkinase"/>
    <property type="match status" value="1"/>
</dbReference>
<dbReference type="PROSITE" id="PS00108">
    <property type="entry name" value="PROTEIN_KINASE_ST"/>
    <property type="match status" value="1"/>
</dbReference>
<dbReference type="PROSITE" id="PS50011">
    <property type="entry name" value="PROTEIN_KINASE_DOM"/>
    <property type="match status" value="1"/>
</dbReference>
<comment type="caution">
    <text evidence="6">The sequence shown here is derived from an EMBL/GenBank/DDBJ whole genome shotgun (WGS) entry which is preliminary data.</text>
</comment>
<dbReference type="PANTHER" id="PTHR43289">
    <property type="entry name" value="MITOGEN-ACTIVATED PROTEIN KINASE KINASE KINASE 20-RELATED"/>
    <property type="match status" value="1"/>
</dbReference>
<accession>A0A1F6GSJ7</accession>
<reference evidence="6 7" key="1">
    <citation type="journal article" date="2016" name="Nat. Commun.">
        <title>Thousands of microbial genomes shed light on interconnected biogeochemical processes in an aquifer system.</title>
        <authorList>
            <person name="Anantharaman K."/>
            <person name="Brown C.T."/>
            <person name="Hug L.A."/>
            <person name="Sharon I."/>
            <person name="Castelle C.J."/>
            <person name="Probst A.J."/>
            <person name="Thomas B.C."/>
            <person name="Singh A."/>
            <person name="Wilkins M.J."/>
            <person name="Karaoz U."/>
            <person name="Brodie E.L."/>
            <person name="Williams K.H."/>
            <person name="Hubbard S.S."/>
            <person name="Banfield J.F."/>
        </authorList>
    </citation>
    <scope>NUCLEOTIDE SEQUENCE [LARGE SCALE GENOMIC DNA]</scope>
</reference>
<evidence type="ECO:0000256" key="1">
    <source>
        <dbReference type="ARBA" id="ARBA00022679"/>
    </source>
</evidence>
<dbReference type="InterPro" id="IPR008271">
    <property type="entry name" value="Ser/Thr_kinase_AS"/>
</dbReference>
<evidence type="ECO:0000313" key="6">
    <source>
        <dbReference type="EMBL" id="OGH01122.1"/>
    </source>
</evidence>
<name>A0A1F6GSJ7_9PROT</name>
<dbReference type="SUPFAM" id="SSF56112">
    <property type="entry name" value="Protein kinase-like (PK-like)"/>
    <property type="match status" value="1"/>
</dbReference>
<evidence type="ECO:0000256" key="4">
    <source>
        <dbReference type="ARBA" id="ARBA00022840"/>
    </source>
</evidence>
<organism evidence="6 7">
    <name type="scientific">Candidatus Lambdaproteobacteria bacterium RIFOXYD2_FULL_56_26</name>
    <dbReference type="NCBI Taxonomy" id="1817773"/>
    <lineage>
        <taxon>Bacteria</taxon>
        <taxon>Pseudomonadati</taxon>
        <taxon>Pseudomonadota</taxon>
        <taxon>Candidatus Lambdaproteobacteria</taxon>
    </lineage>
</organism>
<keyword evidence="4" id="KW-0067">ATP-binding</keyword>
<sequence length="641" mass="72509">MEMIGKYAILGSMGQGGMGAIFKARHPTLQETVVVKKLTLQGKEMVERFRREAKIQMSLVHPGIVRVYDHFEEKGQYYIVMEYVDGITLEELIRKKVALGNVAAMVIFRELAKALAYAHRSGVIHRDIKPANVLVSKKGEVKFLDFGVASLVGEDDGLTKPGMTIGTLSYLAPEIIENAQKADQRSDIYAASVLLYEMVTGKKPFVGGFSPETLQKVVKGQFSPPRSLNPGLKKVLEKIILKGMHKKAKRRTQRLEKVIDLLNPHLRRFKDQAEINHAIQDYVQGKEDLENRAAGPLWVLLRSGWAWGLLFVGLGLSAGTAYLAFERGLKYELVYPDRFGAFQLELMAKKAAKDPEVIYRQALILRQDGDKWQKVDREPVSLSYRPDLDQPHFYWFQSDKIYLEPGIYRLLVELEQEQFQTTFLLSSIQEQIKQNNNTDGRILTFKGEETEQSLPAKIELHPVDLASDKEITQALEVKVFHQGAWVDWTEFQARTDAEEWIRSGRDYSFRLAAESFYPQSLSFHLQPEQTRITLKVPLSAKPVSLQVETDLEGLGLKLDNKTSYLEAGKTPKLVPIPSAGRLRTLALAPGHYYLSVLYPQGWGRTLGLTQEIDLLPSQEQRFKVALSPDGQGLQLNKQESP</sequence>
<dbReference type="InterPro" id="IPR011009">
    <property type="entry name" value="Kinase-like_dom_sf"/>
</dbReference>
<dbReference type="GO" id="GO:0004674">
    <property type="term" value="F:protein serine/threonine kinase activity"/>
    <property type="evidence" value="ECO:0007669"/>
    <property type="project" value="TreeGrafter"/>
</dbReference>
<dbReference type="AlphaFoldDB" id="A0A1F6GSJ7"/>
<keyword evidence="1" id="KW-0808">Transferase</keyword>
<evidence type="ECO:0000259" key="5">
    <source>
        <dbReference type="PROSITE" id="PS50011"/>
    </source>
</evidence>
<dbReference type="Gene3D" id="1.10.510.10">
    <property type="entry name" value="Transferase(Phosphotransferase) domain 1"/>
    <property type="match status" value="1"/>
</dbReference>
<dbReference type="PANTHER" id="PTHR43289:SF6">
    <property type="entry name" value="SERINE_THREONINE-PROTEIN KINASE NEKL-3"/>
    <property type="match status" value="1"/>
</dbReference>
<protein>
    <recommendedName>
        <fullName evidence="5">Protein kinase domain-containing protein</fullName>
    </recommendedName>
</protein>
<dbReference type="InterPro" id="IPR000719">
    <property type="entry name" value="Prot_kinase_dom"/>
</dbReference>
<keyword evidence="3" id="KW-0418">Kinase</keyword>
<dbReference type="EMBL" id="MFNF01000039">
    <property type="protein sequence ID" value="OGH01122.1"/>
    <property type="molecule type" value="Genomic_DNA"/>
</dbReference>